<dbReference type="AlphaFoldDB" id="X0X2Q6"/>
<keyword evidence="2" id="KW-1003">Cell membrane</keyword>
<dbReference type="InterPro" id="IPR005495">
    <property type="entry name" value="LptG/LptF_permease"/>
</dbReference>
<organism evidence="7">
    <name type="scientific">marine sediment metagenome</name>
    <dbReference type="NCBI Taxonomy" id="412755"/>
    <lineage>
        <taxon>unclassified sequences</taxon>
        <taxon>metagenomes</taxon>
        <taxon>ecological metagenomes</taxon>
    </lineage>
</organism>
<dbReference type="EMBL" id="BARS01043957">
    <property type="protein sequence ID" value="GAG30923.1"/>
    <property type="molecule type" value="Genomic_DNA"/>
</dbReference>
<dbReference type="GO" id="GO:0015920">
    <property type="term" value="P:lipopolysaccharide transport"/>
    <property type="evidence" value="ECO:0007669"/>
    <property type="project" value="TreeGrafter"/>
</dbReference>
<dbReference type="Pfam" id="PF03739">
    <property type="entry name" value="LptF_LptG"/>
    <property type="match status" value="1"/>
</dbReference>
<evidence type="ECO:0000256" key="2">
    <source>
        <dbReference type="ARBA" id="ARBA00022475"/>
    </source>
</evidence>
<dbReference type="PANTHER" id="PTHR33529">
    <property type="entry name" value="SLR0882 PROTEIN-RELATED"/>
    <property type="match status" value="1"/>
</dbReference>
<evidence type="ECO:0000256" key="6">
    <source>
        <dbReference type="SAM" id="Phobius"/>
    </source>
</evidence>
<dbReference type="PANTHER" id="PTHR33529:SF6">
    <property type="entry name" value="YJGP_YJGQ FAMILY PERMEASE"/>
    <property type="match status" value="1"/>
</dbReference>
<evidence type="ECO:0000256" key="4">
    <source>
        <dbReference type="ARBA" id="ARBA00022989"/>
    </source>
</evidence>
<accession>X0X2Q6</accession>
<keyword evidence="4 6" id="KW-1133">Transmembrane helix</keyword>
<feature type="non-terminal residue" evidence="7">
    <location>
        <position position="248"/>
    </location>
</feature>
<keyword evidence="5 6" id="KW-0472">Membrane</keyword>
<keyword evidence="3 6" id="KW-0812">Transmembrane</keyword>
<feature type="transmembrane region" description="Helical" evidence="6">
    <location>
        <begin position="200"/>
        <end position="218"/>
    </location>
</feature>
<feature type="transmembrane region" description="Helical" evidence="6">
    <location>
        <begin position="176"/>
        <end position="194"/>
    </location>
</feature>
<evidence type="ECO:0000256" key="5">
    <source>
        <dbReference type="ARBA" id="ARBA00023136"/>
    </source>
</evidence>
<comment type="caution">
    <text evidence="7">The sequence shown here is derived from an EMBL/GenBank/DDBJ whole genome shotgun (WGS) entry which is preliminary data.</text>
</comment>
<reference evidence="7" key="1">
    <citation type="journal article" date="2014" name="Front. Microbiol.">
        <title>High frequency of phylogenetically diverse reductive dehalogenase-homologous genes in deep subseafloor sedimentary metagenomes.</title>
        <authorList>
            <person name="Kawai M."/>
            <person name="Futagami T."/>
            <person name="Toyoda A."/>
            <person name="Takaki Y."/>
            <person name="Nishi S."/>
            <person name="Hori S."/>
            <person name="Arai W."/>
            <person name="Tsubouchi T."/>
            <person name="Morono Y."/>
            <person name="Uchiyama I."/>
            <person name="Ito T."/>
            <person name="Fujiyama A."/>
            <person name="Inagaki F."/>
            <person name="Takami H."/>
        </authorList>
    </citation>
    <scope>NUCLEOTIDE SEQUENCE</scope>
    <source>
        <strain evidence="7">Expedition CK06-06</strain>
    </source>
</reference>
<evidence type="ECO:0000313" key="7">
    <source>
        <dbReference type="EMBL" id="GAG30923.1"/>
    </source>
</evidence>
<gene>
    <name evidence="7" type="ORF">S01H1_66474</name>
</gene>
<proteinExistence type="predicted"/>
<comment type="subcellular location">
    <subcellularLocation>
        <location evidence="1">Cell membrane</location>
        <topology evidence="1">Multi-pass membrane protein</topology>
    </subcellularLocation>
</comment>
<name>X0X2Q6_9ZZZZ</name>
<dbReference type="GO" id="GO:0043190">
    <property type="term" value="C:ATP-binding cassette (ABC) transporter complex"/>
    <property type="evidence" value="ECO:0007669"/>
    <property type="project" value="TreeGrafter"/>
</dbReference>
<evidence type="ECO:0000256" key="3">
    <source>
        <dbReference type="ARBA" id="ARBA00022692"/>
    </source>
</evidence>
<evidence type="ECO:0000256" key="1">
    <source>
        <dbReference type="ARBA" id="ARBA00004651"/>
    </source>
</evidence>
<protein>
    <recommendedName>
        <fullName evidence="8">Permease YjgP/YjgQ family protein</fullName>
    </recommendedName>
</protein>
<evidence type="ECO:0008006" key="8">
    <source>
        <dbReference type="Google" id="ProtNLM"/>
    </source>
</evidence>
<sequence>MGCFLTASVTIYGIPWGKTSFKKLTNRVAASSFEIGLKERTFNDSFEGIMLYVNKIDPKEKSLVNVFIEDKRTNNIVSTVIAPRGRLLSEPEKLFFCLRLYNGTVNQVNIRNKSVNSINFDTYEINIDIKKTFTRAKKGKKHRSEMSLVELKKYLKDDTKKDDIYYRTLMDYHKRFSIPVACIVFGLLAVSLGFQSMITGRSYGLGLGLIFFLLYYLLLTMGRGFGESGAYPPVIGMWAPNIVIGSIG</sequence>